<dbReference type="SUPFAM" id="SSF56104">
    <property type="entry name" value="SAICAR synthase-like"/>
    <property type="match status" value="1"/>
</dbReference>
<dbReference type="Gene3D" id="3.30.470.160">
    <property type="entry name" value="Inositol polyphosphate kinase"/>
    <property type="match status" value="1"/>
</dbReference>
<protein>
    <recommendedName>
        <fullName evidence="4">Kinase</fullName>
        <ecNumber evidence="4">2.7.-.-</ecNumber>
    </recommendedName>
</protein>
<evidence type="ECO:0000313" key="5">
    <source>
        <dbReference type="EMBL" id="CEJ89948.1"/>
    </source>
</evidence>
<dbReference type="GO" id="GO:0008440">
    <property type="term" value="F:inositol-1,4,5-trisphosphate 3-kinase activity"/>
    <property type="evidence" value="ECO:0007669"/>
    <property type="project" value="TreeGrafter"/>
</dbReference>
<sequence>MNGRHRRAEVPRDLPRGEELQDYKQAVAGHEGTLSDPSGYYFIKPCTKAEYSFYESARCHPDFFNIMPEFHGDVKLTLPDQLPAGISGAISADGELKTDAKEIEKTIAQQVSAVLEQTTQAPIEEWVPGKNRKIKADTNLALKNQAFGFKKPNILDAKLGKQLCGDYAPPAKIAKMQATSDRTTHRTHGFRIAGMRVYHGGDDESEWDEDGYQVYGKAFGEETIGSHNIVDGLRSFIFNEKAGIDEELGKAVCAAFIRELEEIEHVLETHEIRMFSSSLLFVFEGDGDALLDAIEQNNEMVEQHEFREKRSRTPLRMDSGIAMDDDESDGDEFDDEGLPPIFNLKLIDFAHATWTPGEKCDENILMGVRSLKKLFTEMAE</sequence>
<keyword evidence="6" id="KW-1185">Reference proteome</keyword>
<dbReference type="InterPro" id="IPR038286">
    <property type="entry name" value="IPK_sf"/>
</dbReference>
<comment type="similarity">
    <text evidence="1 4">Belongs to the inositol phosphokinase (IPK) family.</text>
</comment>
<dbReference type="EC" id="2.7.-.-" evidence="4"/>
<organism evidence="5 6">
    <name type="scientific">[Torrubiella] hemipterigena</name>
    <dbReference type="NCBI Taxonomy" id="1531966"/>
    <lineage>
        <taxon>Eukaryota</taxon>
        <taxon>Fungi</taxon>
        <taxon>Dikarya</taxon>
        <taxon>Ascomycota</taxon>
        <taxon>Pezizomycotina</taxon>
        <taxon>Sordariomycetes</taxon>
        <taxon>Hypocreomycetidae</taxon>
        <taxon>Hypocreales</taxon>
        <taxon>Clavicipitaceae</taxon>
        <taxon>Clavicipitaceae incertae sedis</taxon>
        <taxon>'Torrubiella' clade</taxon>
    </lineage>
</organism>
<evidence type="ECO:0000256" key="1">
    <source>
        <dbReference type="ARBA" id="ARBA00007374"/>
    </source>
</evidence>
<reference evidence="5 6" key="1">
    <citation type="journal article" date="2015" name="Genome Announc.">
        <title>Draft Genome Sequence and Gene Annotation of the Entomopathogenic Fungus Verticillium hemipterigenum.</title>
        <authorList>
            <person name="Horn F."/>
            <person name="Habel A."/>
            <person name="Scharf D.H."/>
            <person name="Dworschak J."/>
            <person name="Brakhage A.A."/>
            <person name="Guthke R."/>
            <person name="Hertweck C."/>
            <person name="Linde J."/>
        </authorList>
    </citation>
    <scope>NUCLEOTIDE SEQUENCE [LARGE SCALE GENOMIC DNA]</scope>
</reference>
<gene>
    <name evidence="5" type="ORF">VHEMI05762</name>
</gene>
<evidence type="ECO:0000256" key="2">
    <source>
        <dbReference type="ARBA" id="ARBA00022679"/>
    </source>
</evidence>
<keyword evidence="2 4" id="KW-0808">Transferase</keyword>
<dbReference type="Proteomes" id="UP000039046">
    <property type="component" value="Unassembled WGS sequence"/>
</dbReference>
<dbReference type="GO" id="GO:0005737">
    <property type="term" value="C:cytoplasm"/>
    <property type="evidence" value="ECO:0007669"/>
    <property type="project" value="TreeGrafter"/>
</dbReference>
<dbReference type="EMBL" id="CDHN01000003">
    <property type="protein sequence ID" value="CEJ89948.1"/>
    <property type="molecule type" value="Genomic_DNA"/>
</dbReference>
<dbReference type="GO" id="GO:0046854">
    <property type="term" value="P:phosphatidylinositol phosphate biosynthetic process"/>
    <property type="evidence" value="ECO:0007669"/>
    <property type="project" value="TreeGrafter"/>
</dbReference>
<dbReference type="OrthoDB" id="338650at2759"/>
<dbReference type="Pfam" id="PF03770">
    <property type="entry name" value="IPK"/>
    <property type="match status" value="1"/>
</dbReference>
<evidence type="ECO:0000256" key="4">
    <source>
        <dbReference type="RuleBase" id="RU363090"/>
    </source>
</evidence>
<dbReference type="AlphaFoldDB" id="A0A0A1THS5"/>
<accession>A0A0A1THS5</accession>
<dbReference type="STRING" id="1531966.A0A0A1THS5"/>
<dbReference type="InterPro" id="IPR005522">
    <property type="entry name" value="IPK"/>
</dbReference>
<dbReference type="GO" id="GO:0000824">
    <property type="term" value="F:inositol-1,4,5,6-tetrakisphosphate 3-kinase activity"/>
    <property type="evidence" value="ECO:0007669"/>
    <property type="project" value="TreeGrafter"/>
</dbReference>
<keyword evidence="3 4" id="KW-0418">Kinase</keyword>
<evidence type="ECO:0000256" key="3">
    <source>
        <dbReference type="ARBA" id="ARBA00022777"/>
    </source>
</evidence>
<name>A0A0A1THS5_9HYPO</name>
<evidence type="ECO:0000313" key="6">
    <source>
        <dbReference type="Proteomes" id="UP000039046"/>
    </source>
</evidence>
<proteinExistence type="inferred from homology"/>
<dbReference type="GO" id="GO:0005634">
    <property type="term" value="C:nucleus"/>
    <property type="evidence" value="ECO:0007669"/>
    <property type="project" value="TreeGrafter"/>
</dbReference>
<dbReference type="HOGENOM" id="CLU_042569_3_0_1"/>
<dbReference type="PANTHER" id="PTHR12400">
    <property type="entry name" value="INOSITOL POLYPHOSPHATE KINASE"/>
    <property type="match status" value="1"/>
</dbReference>
<dbReference type="PANTHER" id="PTHR12400:SF103">
    <property type="entry name" value="INOSITOL POLYPHOSPHATE MULTIKINASE"/>
    <property type="match status" value="1"/>
</dbReference>
<dbReference type="GO" id="GO:0032958">
    <property type="term" value="P:inositol phosphate biosynthetic process"/>
    <property type="evidence" value="ECO:0007669"/>
    <property type="project" value="InterPro"/>
</dbReference>